<keyword evidence="3" id="KW-1185">Reference proteome</keyword>
<evidence type="ECO:0000256" key="1">
    <source>
        <dbReference type="SAM" id="MobiDB-lite"/>
    </source>
</evidence>
<gene>
    <name evidence="2" type="ORF">LAZ67_20001765</name>
</gene>
<evidence type="ECO:0000313" key="2">
    <source>
        <dbReference type="EMBL" id="UYV81637.1"/>
    </source>
</evidence>
<dbReference type="Proteomes" id="UP001235939">
    <property type="component" value="Chromosome 20"/>
</dbReference>
<name>A0ABY6LMM9_9ARAC</name>
<sequence>MVETRSGKMQDPAQERIQAEDQENGLQAHMNLTENPQVSAEILAKDSEMAESHKDANSEPAANIQILAAIGQIARNWTTSFPMAKIESSPQWEAPRIPPKSSRPRATPRPSRVHDCQITRQKQAPFRARSAAGQADQCFYLEFCPDFT</sequence>
<accession>A0ABY6LMM9</accession>
<feature type="region of interest" description="Disordered" evidence="1">
    <location>
        <begin position="1"/>
        <end position="31"/>
    </location>
</feature>
<dbReference type="EMBL" id="CP092882">
    <property type="protein sequence ID" value="UYV81637.1"/>
    <property type="molecule type" value="Genomic_DNA"/>
</dbReference>
<protein>
    <submittedName>
        <fullName evidence="2">Uncharacterized protein</fullName>
    </submittedName>
</protein>
<evidence type="ECO:0000313" key="3">
    <source>
        <dbReference type="Proteomes" id="UP001235939"/>
    </source>
</evidence>
<proteinExistence type="predicted"/>
<feature type="compositionally biased region" description="Basic and acidic residues" evidence="1">
    <location>
        <begin position="1"/>
        <end position="19"/>
    </location>
</feature>
<feature type="region of interest" description="Disordered" evidence="1">
    <location>
        <begin position="86"/>
        <end position="114"/>
    </location>
</feature>
<reference evidence="2 3" key="1">
    <citation type="submission" date="2022-01" db="EMBL/GenBank/DDBJ databases">
        <title>A chromosomal length assembly of Cordylochernes scorpioides.</title>
        <authorList>
            <person name="Zeh D."/>
            <person name="Zeh J."/>
        </authorList>
    </citation>
    <scope>NUCLEOTIDE SEQUENCE [LARGE SCALE GENOMIC DNA]</scope>
    <source>
        <strain evidence="2">IN4F17</strain>
        <tissue evidence="2">Whole Body</tissue>
    </source>
</reference>
<organism evidence="2 3">
    <name type="scientific">Cordylochernes scorpioides</name>
    <dbReference type="NCBI Taxonomy" id="51811"/>
    <lineage>
        <taxon>Eukaryota</taxon>
        <taxon>Metazoa</taxon>
        <taxon>Ecdysozoa</taxon>
        <taxon>Arthropoda</taxon>
        <taxon>Chelicerata</taxon>
        <taxon>Arachnida</taxon>
        <taxon>Pseudoscorpiones</taxon>
        <taxon>Cheliferoidea</taxon>
        <taxon>Chernetidae</taxon>
        <taxon>Cordylochernes</taxon>
    </lineage>
</organism>